<accession>A0AAN9TB88</accession>
<organism evidence="12 13">
    <name type="scientific">Parthenolecanium corni</name>
    <dbReference type="NCBI Taxonomy" id="536013"/>
    <lineage>
        <taxon>Eukaryota</taxon>
        <taxon>Metazoa</taxon>
        <taxon>Ecdysozoa</taxon>
        <taxon>Arthropoda</taxon>
        <taxon>Hexapoda</taxon>
        <taxon>Insecta</taxon>
        <taxon>Pterygota</taxon>
        <taxon>Neoptera</taxon>
        <taxon>Paraneoptera</taxon>
        <taxon>Hemiptera</taxon>
        <taxon>Sternorrhyncha</taxon>
        <taxon>Coccoidea</taxon>
        <taxon>Coccidae</taxon>
        <taxon>Parthenolecanium</taxon>
    </lineage>
</organism>
<evidence type="ECO:0000256" key="1">
    <source>
        <dbReference type="ARBA" id="ARBA00004448"/>
    </source>
</evidence>
<keyword evidence="4 10" id="KW-0812">Transmembrane</keyword>
<dbReference type="Gene3D" id="1.50.40.10">
    <property type="entry name" value="Mitochondrial carrier domain"/>
    <property type="match status" value="1"/>
</dbReference>
<dbReference type="InterPro" id="IPR023395">
    <property type="entry name" value="MCP_dom_sf"/>
</dbReference>
<name>A0AAN9TB88_9HEMI</name>
<evidence type="ECO:0000256" key="11">
    <source>
        <dbReference type="RuleBase" id="RU000488"/>
    </source>
</evidence>
<evidence type="ECO:0000256" key="3">
    <source>
        <dbReference type="ARBA" id="ARBA00022448"/>
    </source>
</evidence>
<dbReference type="PROSITE" id="PS50920">
    <property type="entry name" value="SOLCAR"/>
    <property type="match status" value="3"/>
</dbReference>
<keyword evidence="7" id="KW-1133">Transmembrane helix</keyword>
<dbReference type="AlphaFoldDB" id="A0AAN9TB88"/>
<feature type="repeat" description="Solcar" evidence="10">
    <location>
        <begin position="28"/>
        <end position="129"/>
    </location>
</feature>
<evidence type="ECO:0000256" key="10">
    <source>
        <dbReference type="PROSITE-ProRule" id="PRU00282"/>
    </source>
</evidence>
<dbReference type="InterPro" id="IPR001806">
    <property type="entry name" value="Small_GTPase"/>
</dbReference>
<comment type="similarity">
    <text evidence="2 11">Belongs to the mitochondrial carrier (TC 2.A.29) family.</text>
</comment>
<keyword evidence="6" id="KW-0999">Mitochondrion inner membrane</keyword>
<evidence type="ECO:0000256" key="7">
    <source>
        <dbReference type="ARBA" id="ARBA00022989"/>
    </source>
</evidence>
<keyword evidence="5" id="KW-0677">Repeat</keyword>
<dbReference type="InterPro" id="IPR018108">
    <property type="entry name" value="MCP_transmembrane"/>
</dbReference>
<evidence type="ECO:0000256" key="6">
    <source>
        <dbReference type="ARBA" id="ARBA00022792"/>
    </source>
</evidence>
<keyword evidence="3 11" id="KW-0813">Transport</keyword>
<dbReference type="SUPFAM" id="SSF103506">
    <property type="entry name" value="Mitochondrial carrier"/>
    <property type="match status" value="1"/>
</dbReference>
<evidence type="ECO:0000256" key="4">
    <source>
        <dbReference type="ARBA" id="ARBA00022692"/>
    </source>
</evidence>
<dbReference type="GO" id="GO:0005525">
    <property type="term" value="F:GTP binding"/>
    <property type="evidence" value="ECO:0007669"/>
    <property type="project" value="InterPro"/>
</dbReference>
<protein>
    <recommendedName>
        <fullName evidence="14">Mitochondrial uncoupling protein 4</fullName>
    </recommendedName>
</protein>
<keyword evidence="8" id="KW-0496">Mitochondrion</keyword>
<evidence type="ECO:0000256" key="5">
    <source>
        <dbReference type="ARBA" id="ARBA00022737"/>
    </source>
</evidence>
<dbReference type="InterPro" id="IPR027417">
    <property type="entry name" value="P-loop_NTPase"/>
</dbReference>
<evidence type="ECO:0000256" key="2">
    <source>
        <dbReference type="ARBA" id="ARBA00006375"/>
    </source>
</evidence>
<proteinExistence type="inferred from homology"/>
<evidence type="ECO:0000256" key="8">
    <source>
        <dbReference type="ARBA" id="ARBA00023128"/>
    </source>
</evidence>
<feature type="repeat" description="Solcar" evidence="10">
    <location>
        <begin position="139"/>
        <end position="231"/>
    </location>
</feature>
<dbReference type="Proteomes" id="UP001367676">
    <property type="component" value="Unassembled WGS sequence"/>
</dbReference>
<dbReference type="EMBL" id="JBBCAQ010000036">
    <property type="protein sequence ID" value="KAK7576218.1"/>
    <property type="molecule type" value="Genomic_DNA"/>
</dbReference>
<dbReference type="PANTHER" id="PTHR45618">
    <property type="entry name" value="MITOCHONDRIAL DICARBOXYLATE CARRIER-RELATED"/>
    <property type="match status" value="1"/>
</dbReference>
<keyword evidence="13" id="KW-1185">Reference proteome</keyword>
<comment type="subcellular location">
    <subcellularLocation>
        <location evidence="1">Mitochondrion inner membrane</location>
        <topology evidence="1">Multi-pass membrane protein</topology>
    </subcellularLocation>
</comment>
<gene>
    <name evidence="12" type="ORF">V9T40_012504</name>
</gene>
<dbReference type="GO" id="GO:0003924">
    <property type="term" value="F:GTPase activity"/>
    <property type="evidence" value="ECO:0007669"/>
    <property type="project" value="InterPro"/>
</dbReference>
<dbReference type="GO" id="GO:0005743">
    <property type="term" value="C:mitochondrial inner membrane"/>
    <property type="evidence" value="ECO:0007669"/>
    <property type="project" value="UniProtKB-SubCell"/>
</dbReference>
<dbReference type="InterPro" id="IPR050391">
    <property type="entry name" value="Mito_Metabolite_Transporter"/>
</dbReference>
<evidence type="ECO:0000313" key="13">
    <source>
        <dbReference type="Proteomes" id="UP001367676"/>
    </source>
</evidence>
<evidence type="ECO:0000313" key="12">
    <source>
        <dbReference type="EMBL" id="KAK7576218.1"/>
    </source>
</evidence>
<dbReference type="SUPFAM" id="SSF52540">
    <property type="entry name" value="P-loop containing nucleoside triphosphate hydrolases"/>
    <property type="match status" value="1"/>
</dbReference>
<evidence type="ECO:0008006" key="14">
    <source>
        <dbReference type="Google" id="ProtNLM"/>
    </source>
</evidence>
<keyword evidence="9 10" id="KW-0472">Membrane</keyword>
<dbReference type="FunFam" id="1.50.40.10:FF:000062">
    <property type="entry name" value="mitochondrial uncoupling protein 3"/>
    <property type="match status" value="1"/>
</dbReference>
<reference evidence="12 13" key="1">
    <citation type="submission" date="2024-03" db="EMBL/GenBank/DDBJ databases">
        <title>Adaptation during the transition from Ophiocordyceps entomopathogen to insect associate is accompanied by gene loss and intensified selection.</title>
        <authorList>
            <person name="Ward C.M."/>
            <person name="Onetto C.A."/>
            <person name="Borneman A.R."/>
        </authorList>
    </citation>
    <scope>NUCLEOTIDE SEQUENCE [LARGE SCALE GENOMIC DNA]</scope>
    <source>
        <strain evidence="12">AWRI1</strain>
        <tissue evidence="12">Single Adult Female</tissue>
    </source>
</reference>
<evidence type="ECO:0000256" key="9">
    <source>
        <dbReference type="ARBA" id="ARBA00023136"/>
    </source>
</evidence>
<dbReference type="Pfam" id="PF00153">
    <property type="entry name" value="Mito_carr"/>
    <property type="match status" value="2"/>
</dbReference>
<dbReference type="Pfam" id="PF00071">
    <property type="entry name" value="Ras"/>
    <property type="match status" value="1"/>
</dbReference>
<comment type="caution">
    <text evidence="12">The sequence shown here is derived from an EMBL/GenBank/DDBJ whole genome shotgun (WGS) entry which is preliminary data.</text>
</comment>
<feature type="repeat" description="Solcar" evidence="10">
    <location>
        <begin position="240"/>
        <end position="280"/>
    </location>
</feature>
<sequence>MEPDMALIIFDVSSSSSSANLNHWLELIKSIKWNTSENQPNTIAVFANKIDLTERRVIGSEFGEQFANQSKIQYFEGSAVRHRGMIKTALGIVKEEGAHKLWQGVTPALYRHVVYSGIRIVTYESIRDNVLKNEVDGSVPIWKSAIGGVVSGAIAQFCASPTDLVKVQIQMEGKRRLMGKPPRVNGAFDAFQKILKQGGVRGLWKGSVPNVYRAALVNLGDLTTYDSAKRFIINNVGIPDSHLTHTLSSICAGLVAATMGTPADVVKTRIMNQPTDAKGK</sequence>